<dbReference type="AlphaFoldDB" id="A0A371R7L4"/>
<proteinExistence type="predicted"/>
<sequence length="1215" mass="138429">MSGINYEVGCQKLWAALCDANQTAPTSETYDALKKLLREGRHVCSVPHQPHPLDRFLDIHGLGIVLRINAALNVVRPEDCGDICSRIRAYAAKLPEPGTSRFEGFVCERTTNSKKPVSAINTGDEEVALHRFFNPKSQSALTLPASVFEEIANVLCDWRNNLPEYAHTEYINPRDFLTLSFAGKDAIKNFEKWFATGVYVEQPAQPNSSDDFVTPGFFDPGNWPFFKLNRETLIEEIKQWLCEHSDQRVFNVFAPTTMKGQGALAKHIGQMVPKISGLDLRVICLPMSAADMTAAPYSYHQIVKILHEFAHERSWPSSEALAVPIGDARLARMIKEIRNSLVNKPALIIFWGHTECDSTFHEVFRIIRDDHVLTTLVPALLEPPTMMPNGEPVNLDTWRLNRILVVSNKPLKETDESEPEKSANGLQRYRKVSHLISRASILPKAHKNDMKKIDESHQYTNLKTLIMWKERAIKSETSENLLRILDAAISLSDRLSLDREQLRTRVESIYLASIHEKNRARKVSRLIMEMLKDNKPVWWFWMVTLIATPDGVQPNTLNRLTRDFRAKARPKAQRSANLKEVAQDDFGLSSIGVMQSVLAPIATFGRYADYLGRGIPDDLIAEQGSPERVLEFRHGSIRQIFLDSFLSDRENFSVLRTIHVLLCQEALSQYSVHILHAEPAERHGLRSQRRLFQAILHGLSAIGLVRAKSMDKSLVRTGETLQIPHMPYDLWEYLFNDIYLRLLENIPNWRLSRVFGRDQAKIELLTAFLRPWLLLEGADIDEPNREQSVLDDPKFPEHSKKSTYEIIMLSEGQALRALNLNFSSATCHDIDAASSRHVSLGVLERQHKQELDKAILEFPNIGDKVYHRLEQFKSRSFPDVNIDESMVAAGTQLCNDLLQYASKKVSIIEQLARSGGGGELLGVAIASNVSDIKCILNEYISSGRISDVSHAINVLNRYAEIIATSAELQRLLDKEEWLRTYNAHRLIVQEFGCPTGVEVNFKGGMHLFAHAFAVYEVAEIVRMIGRRAFPGKPGFSVSGHPTRNAIRVAAKLENYALQHEQTSSYSGNQEYRVFGQYARLMLDELIRTHVIYDRERAVIYVIEAMMTRLMQRPHDSILYLKRALSLLARAETLVFSFSPVTRLRARFLLERSKLSYRMYDELRVKPNQSEAAQMWRKNGKRDADMLRVLAERFHGALWVQLAEYQQTKYEVSPDS</sequence>
<comment type="caution">
    <text evidence="1">The sequence shown here is derived from an EMBL/GenBank/DDBJ whole genome shotgun (WGS) entry which is preliminary data.</text>
</comment>
<dbReference type="InParanoid" id="A0A371R7L4"/>
<reference evidence="1 2" key="1">
    <citation type="submission" date="2018-08" db="EMBL/GenBank/DDBJ databases">
        <title>Parvularcula sp. SM1705, isolated from surface water of the South Sea China.</title>
        <authorList>
            <person name="Sun L."/>
        </authorList>
    </citation>
    <scope>NUCLEOTIDE SEQUENCE [LARGE SCALE GENOMIC DNA]</scope>
    <source>
        <strain evidence="1 2">SM1705</strain>
    </source>
</reference>
<name>A0A371R7L4_9PROT</name>
<protein>
    <submittedName>
        <fullName evidence="1">Uncharacterized protein</fullName>
    </submittedName>
</protein>
<evidence type="ECO:0000313" key="1">
    <source>
        <dbReference type="EMBL" id="RFB01419.1"/>
    </source>
</evidence>
<organism evidence="1 2">
    <name type="scientific">Parvularcula marina</name>
    <dbReference type="NCBI Taxonomy" id="2292771"/>
    <lineage>
        <taxon>Bacteria</taxon>
        <taxon>Pseudomonadati</taxon>
        <taxon>Pseudomonadota</taxon>
        <taxon>Alphaproteobacteria</taxon>
        <taxon>Parvularculales</taxon>
        <taxon>Parvularculaceae</taxon>
        <taxon>Parvularcula</taxon>
    </lineage>
</organism>
<evidence type="ECO:0000313" key="2">
    <source>
        <dbReference type="Proteomes" id="UP000264589"/>
    </source>
</evidence>
<dbReference type="OrthoDB" id="4397445at2"/>
<dbReference type="RefSeq" id="WP_116393135.1">
    <property type="nucleotide sequence ID" value="NZ_QUQO01000002.1"/>
</dbReference>
<accession>A0A371R7L4</accession>
<dbReference type="Proteomes" id="UP000264589">
    <property type="component" value="Unassembled WGS sequence"/>
</dbReference>
<dbReference type="EMBL" id="QUQO01000002">
    <property type="protein sequence ID" value="RFB01419.1"/>
    <property type="molecule type" value="Genomic_DNA"/>
</dbReference>
<gene>
    <name evidence="1" type="ORF">DX908_14095</name>
</gene>
<keyword evidence="2" id="KW-1185">Reference proteome</keyword>